<proteinExistence type="predicted"/>
<feature type="coiled-coil region" evidence="1">
    <location>
        <begin position="212"/>
        <end position="242"/>
    </location>
</feature>
<evidence type="ECO:0000256" key="1">
    <source>
        <dbReference type="SAM" id="Coils"/>
    </source>
</evidence>
<protein>
    <submittedName>
        <fullName evidence="3">Uncharacterized protein</fullName>
    </submittedName>
</protein>
<evidence type="ECO:0000256" key="2">
    <source>
        <dbReference type="SAM" id="Phobius"/>
    </source>
</evidence>
<dbReference type="AlphaFoldDB" id="A0AB34KPP6"/>
<gene>
    <name evidence="3" type="ORF">WHR41_04177</name>
</gene>
<keyword evidence="4" id="KW-1185">Reference proteome</keyword>
<dbReference type="Proteomes" id="UP000803884">
    <property type="component" value="Unassembled WGS sequence"/>
</dbReference>
<evidence type="ECO:0000313" key="3">
    <source>
        <dbReference type="EMBL" id="KAL1586919.1"/>
    </source>
</evidence>
<comment type="caution">
    <text evidence="3">The sequence shown here is derived from an EMBL/GenBank/DDBJ whole genome shotgun (WGS) entry which is preliminary data.</text>
</comment>
<dbReference type="EMBL" id="JAAQHG020000012">
    <property type="protein sequence ID" value="KAL1586919.1"/>
    <property type="molecule type" value="Genomic_DNA"/>
</dbReference>
<dbReference type="RefSeq" id="XP_069230024.1">
    <property type="nucleotide sequence ID" value="XM_069372783.1"/>
</dbReference>
<organism evidence="3 4">
    <name type="scientific">Cladosporium halotolerans</name>
    <dbReference type="NCBI Taxonomy" id="1052096"/>
    <lineage>
        <taxon>Eukaryota</taxon>
        <taxon>Fungi</taxon>
        <taxon>Dikarya</taxon>
        <taxon>Ascomycota</taxon>
        <taxon>Pezizomycotina</taxon>
        <taxon>Dothideomycetes</taxon>
        <taxon>Dothideomycetidae</taxon>
        <taxon>Cladosporiales</taxon>
        <taxon>Cladosporiaceae</taxon>
        <taxon>Cladosporium</taxon>
    </lineage>
</organism>
<accession>A0AB34KPP6</accession>
<feature type="transmembrane region" description="Helical" evidence="2">
    <location>
        <begin position="408"/>
        <end position="428"/>
    </location>
</feature>
<name>A0AB34KPP6_9PEZI</name>
<feature type="transmembrane region" description="Helical" evidence="2">
    <location>
        <begin position="376"/>
        <end position="396"/>
    </location>
</feature>
<dbReference type="GeneID" id="96005621"/>
<keyword evidence="2" id="KW-0812">Transmembrane</keyword>
<evidence type="ECO:0000313" key="4">
    <source>
        <dbReference type="Proteomes" id="UP000803884"/>
    </source>
</evidence>
<keyword evidence="2" id="KW-0472">Membrane</keyword>
<sequence>MRDHIMQLLQERHLQEAEAKRRFVAQDSTFYIVKIREGIATEEIPASQERSHEQSRFSPEWRNAFLETWNNQESCLSVLNCVFQSARPPHVSGRPDSLPFASHSEVQSVFDTLRLPSSYFQLASGFAGSAQANIIGDSGGLPVRYELIANCLSKQGDWAIALSHDAKCRVTSVFWSVDEKIDSSLLIDDFQEFQPYASHPMLIPCIMFAASLRMSEQRRQSIKRNLQRLETAIEQINKKEAASDGESAHAQDSFEQPQSLEFMFQLLHSCRKDQTSRKGRYGFWRSFVDAVESGFGYMEESGLISDTHILEAHGELKRWLAVNGNKLESLMARAEDHVCRVDDASHMLYSLMEQRDLRVQSSIARAAQRDSEDMKFIAVLGSIFLPASLIATILNIPDFQFAAGGNLFAAYIGITVPLIALVIALCFARSDLRRLIWRKSSAGIRQSRTRSLRADTDVYAVGD</sequence>
<dbReference type="Gene3D" id="1.20.58.340">
    <property type="entry name" value="Magnesium transport protein CorA, transmembrane region"/>
    <property type="match status" value="1"/>
</dbReference>
<reference evidence="3 4" key="1">
    <citation type="journal article" date="2020" name="Microbiol. Resour. Announc.">
        <title>Draft Genome Sequence of a Cladosporium Species Isolated from the Mesophotic Ascidian Didemnum maculosum.</title>
        <authorList>
            <person name="Gioti A."/>
            <person name="Siaperas R."/>
            <person name="Nikolaivits E."/>
            <person name="Le Goff G."/>
            <person name="Ouazzani J."/>
            <person name="Kotoulas G."/>
            <person name="Topakas E."/>
        </authorList>
    </citation>
    <scope>NUCLEOTIDE SEQUENCE [LARGE SCALE GENOMIC DNA]</scope>
    <source>
        <strain evidence="3 4">TM138-S3</strain>
    </source>
</reference>
<keyword evidence="1" id="KW-0175">Coiled coil</keyword>
<keyword evidence="2" id="KW-1133">Transmembrane helix</keyword>